<gene>
    <name evidence="1" type="ORF">MNBD_GAMMA04-22</name>
</gene>
<dbReference type="NCBIfam" id="TIGR03590">
    <property type="entry name" value="PseG"/>
    <property type="match status" value="1"/>
</dbReference>
<protein>
    <recommendedName>
        <fullName evidence="2">UDP-2,4-diacetamido-2,4, 6-trideoxy-beta-L-altropyranose hydrolase</fullName>
    </recommendedName>
</protein>
<dbReference type="Gene3D" id="3.40.50.2000">
    <property type="entry name" value="Glycogen Phosphorylase B"/>
    <property type="match status" value="1"/>
</dbReference>
<dbReference type="Gene3D" id="3.40.50.11190">
    <property type="match status" value="1"/>
</dbReference>
<reference evidence="1" key="1">
    <citation type="submission" date="2018-06" db="EMBL/GenBank/DDBJ databases">
        <authorList>
            <person name="Zhirakovskaya E."/>
        </authorList>
    </citation>
    <scope>NUCLEOTIDE SEQUENCE</scope>
</reference>
<evidence type="ECO:0008006" key="2">
    <source>
        <dbReference type="Google" id="ProtNLM"/>
    </source>
</evidence>
<dbReference type="EMBL" id="UOFB01000412">
    <property type="protein sequence ID" value="VAW49908.1"/>
    <property type="molecule type" value="Genomic_DNA"/>
</dbReference>
<accession>A0A3B0W1Y8</accession>
<dbReference type="InterPro" id="IPR020023">
    <property type="entry name" value="PseG"/>
</dbReference>
<evidence type="ECO:0000313" key="1">
    <source>
        <dbReference type="EMBL" id="VAW49908.1"/>
    </source>
</evidence>
<dbReference type="AlphaFoldDB" id="A0A3B0W1Y8"/>
<organism evidence="1">
    <name type="scientific">hydrothermal vent metagenome</name>
    <dbReference type="NCBI Taxonomy" id="652676"/>
    <lineage>
        <taxon>unclassified sequences</taxon>
        <taxon>metagenomes</taxon>
        <taxon>ecological metagenomes</taxon>
    </lineage>
</organism>
<proteinExistence type="predicted"/>
<feature type="non-terminal residue" evidence="1">
    <location>
        <position position="1"/>
    </location>
</feature>
<sequence>GHVMRCLAVAELLKNQSKSIVFICRKSDADLIPYIQKQGYQVVALSALESKQNLSNVSVEELVLQTLKRYEPCICIVDHYEIDWRWESAIYPFCEQLCVIDDLANRKHCCDILLDSELGDKKAKYQKLLPSASKLLLGPSYALLRADFTKLTPFVQKKMDAFQSVKVILINMGAYDQKNIIPTIIQVILSLNLNIKIRIVISSKSPNIQEIRLLAKKHDDLITLRCDVKEMALEIIKSDLAIGSVGGSAYERAVLGVSGCVIPTAENQDNIAREFERLEIARLVVLNQYFVQNLTFALVTFIESPKLLKKMAINGVKKVDVYGADNFVSQLLEGY</sequence>
<name>A0A3B0W1Y8_9ZZZZ</name>